<accession>A0A7X0ED31</accession>
<dbReference type="EMBL" id="JACIIZ010000005">
    <property type="protein sequence ID" value="MBB6251700.1"/>
    <property type="molecule type" value="Genomic_DNA"/>
</dbReference>
<proteinExistence type="predicted"/>
<dbReference type="InterPro" id="IPR006626">
    <property type="entry name" value="PbH1"/>
</dbReference>
<gene>
    <name evidence="2" type="ORF">FHS74_002251</name>
</gene>
<sequence length="1535" mass="153353">MAQYRTGTITLTSGSAVVTGAGTAWQANVKPGNWLWVGYGIPMARVATVDGDTQLTLETPWPSIGYTAVSYSIIRDFEPKTGAPLLAHGDPGANDVFNRAITAIAGTMNAKTIDNISPLDYGAVADGITDSGASLALALAAAAGGTLTIRGRYLSAQSLTVPADTTVTGDGELIFAAGALTLGVGVTWDGPSVTAQSGDAMTLAGDGITVATGAVRAPAGSCIVASGRSNLTLRGVTMMGAAAAGFSGDNLTHLDIDGCTVSSCGQQGIIVHSNCSDISITRTRVSGIGTGADSAGIKTVGSYGGSLVPCSKIRVIDCIVDSSGYIGVEIWGGATDVTVAGTVVTGTHANNGFGISLDAATRATLTGNVINAGSSGLAIGIELASCQQVTISGGTIDGAQDGLVLDGSTATSDVTVSALIVNGATNRGVYMINAQRVDISGLQVVNHSNGVCVSAQNSSNIVLRASRLETSSTISSAFVAADAAQITVDDVALRHVGATMPPFCIQAFNAGAVVTLGRVAGDGFVPTTQAVDTSSDIRSLYGDSGVASYGTSVPLASTAKTHPINPSIGGVGGCIRTFNDTAGVRTLRFKLRKTSGGQSPVIHTIRWAGRWDDFARGGSVQLAFGSYVTANRDPIIGVSGLGPTYTVAATDTDGYPFWDVQLPINSQMSAVVESAGLGVWADSWDVYRVSDDASSGAKLASSTGSGAAVLATSPTLATPTATTYMSVDGAPGNYRYVAFKSAGVTRFAFGIDYQPEAGGNAGSHIFMHRCADDGGFIENVLDVDRSTGVFALTHTPTFPTVSTNTSNTQAATTAYVQGAVTARMGVANGLATLDSAGKLLTTQLPALAITDTFPVASQAAMLALTAQRGDVAVRTDQSEAYILAADDPTQLANWVQLPHPAAPVLSVFGRTGAVAAASGDYTAALITNTPAGGVTSVTVQAALNELDTKKAPLASPALTGTPTAPTAAADTNTTQVATTAYVVGQAGTATPTVNGTAAAGSSTRYARADHVHPTDTSRLAAASNLSDLASAATARTNLGLGTLATQAANAVAVSGGTVSGTTAWTATRIGLAYGGTNADLSATGGAGQVLKQASAGAPVTVGQLAAADLSNGVTGSGAVVLANNPTLPGTLAVSGKINAAAGIQTGVQAFWLTTDGTGRQNWYWNTAGGASPTLVAASEDAANIRLSTTNTGDGGLFEFRSFDGHSSAAGAAITWTSVLYADLNHFTFRGNVLYADLTSFKFNGNQVAYNSMTSAFTFGGALAVTGALTATSPAFTGTPTVTPTSNDTGLVIKTVGGAYDGVYLGTNGVRGSLTVYNSGVAAFNVNGASGNVTAGGTVTATGAMIANGGARVNSSAGTSPSISGVAPQFSVNEGSGVAFSLVRSTADSSGVNLVLQKTRGTSYNSVTTVNSGDGLGYIVFAGADGSAIIPSAQISAVVDGAPSTGSVPTSLAFATGSSGRGTTRMTIASGGAITANGVTAFDANGIVGLRSYTVATLPTASPAGRMIYVSDGTSNKRQAVSDGGSWRWPDGAIVS</sequence>
<protein>
    <recommendedName>
        <fullName evidence="1">Right handed beta helix domain-containing protein</fullName>
    </recommendedName>
</protein>
<name>A0A7X0ED31_9PROT</name>
<dbReference type="InterPro" id="IPR011050">
    <property type="entry name" value="Pectin_lyase_fold/virulence"/>
</dbReference>
<dbReference type="SUPFAM" id="SSF51126">
    <property type="entry name" value="Pectin lyase-like"/>
    <property type="match status" value="2"/>
</dbReference>
<dbReference type="InterPro" id="IPR039448">
    <property type="entry name" value="Beta_helix"/>
</dbReference>
<comment type="caution">
    <text evidence="2">The sequence shown here is derived from an EMBL/GenBank/DDBJ whole genome shotgun (WGS) entry which is preliminary data.</text>
</comment>
<evidence type="ECO:0000313" key="3">
    <source>
        <dbReference type="Proteomes" id="UP000539175"/>
    </source>
</evidence>
<dbReference type="Pfam" id="PF13229">
    <property type="entry name" value="Beta_helix"/>
    <property type="match status" value="1"/>
</dbReference>
<evidence type="ECO:0000259" key="1">
    <source>
        <dbReference type="Pfam" id="PF13229"/>
    </source>
</evidence>
<dbReference type="SMART" id="SM00710">
    <property type="entry name" value="PbH1"/>
    <property type="match status" value="10"/>
</dbReference>
<reference evidence="2 3" key="1">
    <citation type="submission" date="2020-08" db="EMBL/GenBank/DDBJ databases">
        <title>Genomic Encyclopedia of Type Strains, Phase IV (KMG-IV): sequencing the most valuable type-strain genomes for metagenomic binning, comparative biology and taxonomic classification.</title>
        <authorList>
            <person name="Goeker M."/>
        </authorList>
    </citation>
    <scope>NUCLEOTIDE SEQUENCE [LARGE SCALE GENOMIC DNA]</scope>
    <source>
        <strain evidence="2 3">DSM 22198</strain>
    </source>
</reference>
<dbReference type="Gene3D" id="2.160.20.10">
    <property type="entry name" value="Single-stranded right-handed beta-helix, Pectin lyase-like"/>
    <property type="match status" value="1"/>
</dbReference>
<feature type="domain" description="Right handed beta helix" evidence="1">
    <location>
        <begin position="310"/>
        <end position="462"/>
    </location>
</feature>
<dbReference type="RefSeq" id="WP_184800368.1">
    <property type="nucleotide sequence ID" value="NZ_JACIIZ010000005.1"/>
</dbReference>
<dbReference type="InterPro" id="IPR012334">
    <property type="entry name" value="Pectin_lyas_fold"/>
</dbReference>
<keyword evidence="3" id="KW-1185">Reference proteome</keyword>
<dbReference type="Proteomes" id="UP000539175">
    <property type="component" value="Unassembled WGS sequence"/>
</dbReference>
<evidence type="ECO:0000313" key="2">
    <source>
        <dbReference type="EMBL" id="MBB6251700.1"/>
    </source>
</evidence>
<organism evidence="2 3">
    <name type="scientific">Nitrospirillum iridis</name>
    <dbReference type="NCBI Taxonomy" id="765888"/>
    <lineage>
        <taxon>Bacteria</taxon>
        <taxon>Pseudomonadati</taxon>
        <taxon>Pseudomonadota</taxon>
        <taxon>Alphaproteobacteria</taxon>
        <taxon>Rhodospirillales</taxon>
        <taxon>Azospirillaceae</taxon>
        <taxon>Nitrospirillum</taxon>
    </lineage>
</organism>